<dbReference type="EMBL" id="ABJB010091338">
    <property type="status" value="NOT_ANNOTATED_CDS"/>
    <property type="molecule type" value="Genomic_DNA"/>
</dbReference>
<dbReference type="HOGENOM" id="CLU_2388649_0_0_1"/>
<reference evidence="2 4" key="1">
    <citation type="submission" date="2008-03" db="EMBL/GenBank/DDBJ databases">
        <title>Annotation of Ixodes scapularis.</title>
        <authorList>
            <consortium name="Ixodes scapularis Genome Project Consortium"/>
            <person name="Caler E."/>
            <person name="Hannick L.I."/>
            <person name="Bidwell S."/>
            <person name="Joardar V."/>
            <person name="Thiagarajan M."/>
            <person name="Amedeo P."/>
            <person name="Galinsky K.J."/>
            <person name="Schobel S."/>
            <person name="Inman J."/>
            <person name="Hostetler J."/>
            <person name="Miller J."/>
            <person name="Hammond M."/>
            <person name="Megy K."/>
            <person name="Lawson D."/>
            <person name="Kodira C."/>
            <person name="Sutton G."/>
            <person name="Meyer J."/>
            <person name="Hill C.A."/>
            <person name="Birren B."/>
            <person name="Nene V."/>
            <person name="Collins F."/>
            <person name="Alarcon-Chaidez F."/>
            <person name="Wikel S."/>
            <person name="Strausberg R."/>
        </authorList>
    </citation>
    <scope>NUCLEOTIDE SEQUENCE [LARGE SCALE GENOMIC DNA]</scope>
    <source>
        <strain evidence="4">Wikel</strain>
        <strain evidence="2">Wikel colony</strain>
    </source>
</reference>
<keyword evidence="4" id="KW-1185">Reference proteome</keyword>
<dbReference type="EMBL" id="ABJB010158841">
    <property type="status" value="NOT_ANNOTATED_CDS"/>
    <property type="molecule type" value="Genomic_DNA"/>
</dbReference>
<dbReference type="VEuPathDB" id="VectorBase:ISCW009753"/>
<evidence type="ECO:0000313" key="2">
    <source>
        <dbReference type="EMBL" id="EEC12813.1"/>
    </source>
</evidence>
<gene>
    <name evidence="2" type="ORF">IscW_ISCW009753</name>
</gene>
<reference evidence="3" key="2">
    <citation type="submission" date="2020-05" db="UniProtKB">
        <authorList>
            <consortium name="EnsemblMetazoa"/>
        </authorList>
    </citation>
    <scope>IDENTIFICATION</scope>
    <source>
        <strain evidence="3">wikel</strain>
    </source>
</reference>
<feature type="region of interest" description="Disordered" evidence="1">
    <location>
        <begin position="66"/>
        <end position="94"/>
    </location>
</feature>
<dbReference type="VEuPathDB" id="VectorBase:ISCI009753"/>
<evidence type="ECO:0000313" key="3">
    <source>
        <dbReference type="EnsemblMetazoa" id="ISCW009753-PA"/>
    </source>
</evidence>
<dbReference type="InParanoid" id="B7Q1U1"/>
<dbReference type="EMBL" id="DS839504">
    <property type="protein sequence ID" value="EEC12813.1"/>
    <property type="molecule type" value="Genomic_DNA"/>
</dbReference>
<protein>
    <submittedName>
        <fullName evidence="2 3">Uncharacterized protein</fullName>
    </submittedName>
</protein>
<proteinExistence type="predicted"/>
<sequence length="94" mass="10251">MAAPLRSPVCPQRMHLTPRPGGQLHQCSTRQEMSSRCKGNVSQVRVPTNSALVFPSECLLPGPPSQVSMPPHGCQRAAARPEVSLSPKLQRDFH</sequence>
<dbReference type="PaxDb" id="6945-B7Q1U1"/>
<feature type="region of interest" description="Disordered" evidence="1">
    <location>
        <begin position="1"/>
        <end position="26"/>
    </location>
</feature>
<dbReference type="EnsemblMetazoa" id="ISCW009753-RA">
    <property type="protein sequence ID" value="ISCW009753-PA"/>
    <property type="gene ID" value="ISCW009753"/>
</dbReference>
<organism>
    <name type="scientific">Ixodes scapularis</name>
    <name type="common">Black-legged tick</name>
    <name type="synonym">Deer tick</name>
    <dbReference type="NCBI Taxonomy" id="6945"/>
    <lineage>
        <taxon>Eukaryota</taxon>
        <taxon>Metazoa</taxon>
        <taxon>Ecdysozoa</taxon>
        <taxon>Arthropoda</taxon>
        <taxon>Chelicerata</taxon>
        <taxon>Arachnida</taxon>
        <taxon>Acari</taxon>
        <taxon>Parasitiformes</taxon>
        <taxon>Ixodida</taxon>
        <taxon>Ixodoidea</taxon>
        <taxon>Ixodidae</taxon>
        <taxon>Ixodinae</taxon>
        <taxon>Ixodes</taxon>
    </lineage>
</organism>
<accession>B7Q1U1</accession>
<evidence type="ECO:0000256" key="1">
    <source>
        <dbReference type="SAM" id="MobiDB-lite"/>
    </source>
</evidence>
<evidence type="ECO:0000313" key="4">
    <source>
        <dbReference type="Proteomes" id="UP000001555"/>
    </source>
</evidence>
<name>B7Q1U1_IXOSC</name>
<dbReference type="AlphaFoldDB" id="B7Q1U1"/>
<dbReference type="Proteomes" id="UP000001555">
    <property type="component" value="Unassembled WGS sequence"/>
</dbReference>